<dbReference type="PROSITE" id="PS50026">
    <property type="entry name" value="EGF_3"/>
    <property type="match status" value="5"/>
</dbReference>
<feature type="domain" description="EGF-like" evidence="9">
    <location>
        <begin position="410"/>
        <end position="450"/>
    </location>
</feature>
<evidence type="ECO:0000256" key="4">
    <source>
        <dbReference type="ARBA" id="ARBA00023157"/>
    </source>
</evidence>
<dbReference type="Gene3D" id="2.10.25.10">
    <property type="entry name" value="Laminin"/>
    <property type="match status" value="6"/>
</dbReference>
<dbReference type="InterPro" id="IPR001881">
    <property type="entry name" value="EGF-like_Ca-bd_dom"/>
</dbReference>
<dbReference type="PROSITE" id="PS50184">
    <property type="entry name" value="VWFC_2"/>
    <property type="match status" value="1"/>
</dbReference>
<dbReference type="SUPFAM" id="SSF57603">
    <property type="entry name" value="FnI-like domain"/>
    <property type="match status" value="1"/>
</dbReference>
<organism evidence="11 12">
    <name type="scientific">Tigriopus californicus</name>
    <name type="common">Marine copepod</name>
    <dbReference type="NCBI Taxonomy" id="6832"/>
    <lineage>
        <taxon>Eukaryota</taxon>
        <taxon>Metazoa</taxon>
        <taxon>Ecdysozoa</taxon>
        <taxon>Arthropoda</taxon>
        <taxon>Crustacea</taxon>
        <taxon>Multicrustacea</taxon>
        <taxon>Hexanauplia</taxon>
        <taxon>Copepoda</taxon>
        <taxon>Harpacticoida</taxon>
        <taxon>Harpacticidae</taxon>
        <taxon>Tigriopus</taxon>
    </lineage>
</organism>
<evidence type="ECO:0000256" key="2">
    <source>
        <dbReference type="ARBA" id="ARBA00022729"/>
    </source>
</evidence>
<dbReference type="InterPro" id="IPR048287">
    <property type="entry name" value="TSPN-like_N"/>
</dbReference>
<proteinExistence type="predicted"/>
<dbReference type="Pfam" id="PF00093">
    <property type="entry name" value="VWC"/>
    <property type="match status" value="2"/>
</dbReference>
<gene>
    <name evidence="11" type="ORF">TCAL_13307</name>
</gene>
<accession>A0A553P7S8</accession>
<feature type="domain" description="VWFC" evidence="10">
    <location>
        <begin position="347"/>
        <end position="410"/>
    </location>
</feature>
<dbReference type="EMBL" id="VCGU01000007">
    <property type="protein sequence ID" value="TRY73748.1"/>
    <property type="molecule type" value="Genomic_DNA"/>
</dbReference>
<evidence type="ECO:0000256" key="6">
    <source>
        <dbReference type="PROSITE-ProRule" id="PRU00076"/>
    </source>
</evidence>
<dbReference type="SUPFAM" id="SSF57184">
    <property type="entry name" value="Growth factor receptor domain"/>
    <property type="match status" value="1"/>
</dbReference>
<keyword evidence="12" id="KW-1185">Reference proteome</keyword>
<evidence type="ECO:0000256" key="1">
    <source>
        <dbReference type="ARBA" id="ARBA00022536"/>
    </source>
</evidence>
<dbReference type="AlphaFoldDB" id="A0A553P7S8"/>
<dbReference type="FunFam" id="2.10.25.10:FF:000038">
    <property type="entry name" value="Fibrillin 2"/>
    <property type="match status" value="2"/>
</dbReference>
<dbReference type="GO" id="GO:0005509">
    <property type="term" value="F:calcium ion binding"/>
    <property type="evidence" value="ECO:0007669"/>
    <property type="project" value="InterPro"/>
</dbReference>
<dbReference type="InterPro" id="IPR001007">
    <property type="entry name" value="VWF_dom"/>
</dbReference>
<dbReference type="PROSITE" id="PS01187">
    <property type="entry name" value="EGF_CA"/>
    <property type="match status" value="2"/>
</dbReference>
<feature type="coiled-coil region" evidence="7">
    <location>
        <begin position="273"/>
        <end position="300"/>
    </location>
</feature>
<dbReference type="PANTHER" id="PTHR24042:SF5">
    <property type="entry name" value="EGF-LIKE CALCIUM-BINDING DOMAIN-CONTAINING PROTEIN"/>
    <property type="match status" value="1"/>
</dbReference>
<dbReference type="SMART" id="SM00214">
    <property type="entry name" value="VWC"/>
    <property type="match status" value="2"/>
</dbReference>
<dbReference type="SMART" id="SM00210">
    <property type="entry name" value="TSPN"/>
    <property type="match status" value="1"/>
</dbReference>
<evidence type="ECO:0000256" key="5">
    <source>
        <dbReference type="ARBA" id="ARBA00023180"/>
    </source>
</evidence>
<feature type="domain" description="EGF-like" evidence="9">
    <location>
        <begin position="591"/>
        <end position="632"/>
    </location>
</feature>
<dbReference type="Gene3D" id="6.20.200.20">
    <property type="match status" value="1"/>
</dbReference>
<keyword evidence="7" id="KW-0175">Coiled coil</keyword>
<evidence type="ECO:0000259" key="10">
    <source>
        <dbReference type="PROSITE" id="PS50184"/>
    </source>
</evidence>
<dbReference type="CDD" id="cd00054">
    <property type="entry name" value="EGF_CA"/>
    <property type="match status" value="3"/>
</dbReference>
<dbReference type="InterPro" id="IPR049883">
    <property type="entry name" value="NOTCH1_EGF-like"/>
</dbReference>
<dbReference type="PROSITE" id="PS00022">
    <property type="entry name" value="EGF_1"/>
    <property type="match status" value="1"/>
</dbReference>
<dbReference type="InterPro" id="IPR018097">
    <property type="entry name" value="EGF_Ca-bd_CS"/>
</dbReference>
<dbReference type="Pfam" id="PF07645">
    <property type="entry name" value="EGF_CA"/>
    <property type="match status" value="3"/>
</dbReference>
<comment type="caution">
    <text evidence="11">The sequence shown here is derived from an EMBL/GenBank/DDBJ whole genome shotgun (WGS) entry which is preliminary data.</text>
</comment>
<dbReference type="GO" id="GO:0008201">
    <property type="term" value="F:heparin binding"/>
    <property type="evidence" value="ECO:0007669"/>
    <property type="project" value="TreeGrafter"/>
</dbReference>
<dbReference type="PROSITE" id="PS01186">
    <property type="entry name" value="EGF_2"/>
    <property type="match status" value="2"/>
</dbReference>
<dbReference type="InterPro" id="IPR000152">
    <property type="entry name" value="EGF-type_Asp/Asn_hydroxyl_site"/>
</dbReference>
<dbReference type="Gene3D" id="2.60.120.200">
    <property type="match status" value="1"/>
</dbReference>
<keyword evidence="4 6" id="KW-1015">Disulfide bond</keyword>
<dbReference type="InterPro" id="IPR051586">
    <property type="entry name" value="PKC-binding_NELL"/>
</dbReference>
<dbReference type="GO" id="GO:0005615">
    <property type="term" value="C:extracellular space"/>
    <property type="evidence" value="ECO:0007669"/>
    <property type="project" value="TreeGrafter"/>
</dbReference>
<keyword evidence="3" id="KW-0677">Repeat</keyword>
<dbReference type="InterPro" id="IPR009030">
    <property type="entry name" value="Growth_fac_rcpt_cys_sf"/>
</dbReference>
<feature type="domain" description="EGF-like" evidence="9">
    <location>
        <begin position="451"/>
        <end position="495"/>
    </location>
</feature>
<evidence type="ECO:0000313" key="11">
    <source>
        <dbReference type="EMBL" id="TRY73748.1"/>
    </source>
</evidence>
<dbReference type="SMART" id="SM00179">
    <property type="entry name" value="EGF_CA"/>
    <property type="match status" value="5"/>
</dbReference>
<dbReference type="OMA" id="AETHHYQ"/>
<feature type="disulfide bond" evidence="6">
    <location>
        <begin position="579"/>
        <end position="588"/>
    </location>
</feature>
<dbReference type="SUPFAM" id="SSF49899">
    <property type="entry name" value="Concanavalin A-like lectins/glucanases"/>
    <property type="match status" value="1"/>
</dbReference>
<reference evidence="11 12" key="1">
    <citation type="journal article" date="2018" name="Nat. Ecol. Evol.">
        <title>Genomic signatures of mitonuclear coevolution across populations of Tigriopus californicus.</title>
        <authorList>
            <person name="Barreto F.S."/>
            <person name="Watson E.T."/>
            <person name="Lima T.G."/>
            <person name="Willett C.S."/>
            <person name="Edmands S."/>
            <person name="Li W."/>
            <person name="Burton R.S."/>
        </authorList>
    </citation>
    <scope>NUCLEOTIDE SEQUENCE [LARGE SCALE GENOMIC DNA]</scope>
    <source>
        <strain evidence="11 12">San Diego</strain>
    </source>
</reference>
<protein>
    <submittedName>
        <fullName evidence="11">Uncharacterized protein</fullName>
    </submittedName>
</protein>
<dbReference type="SUPFAM" id="SSF57196">
    <property type="entry name" value="EGF/Laminin"/>
    <property type="match status" value="2"/>
</dbReference>
<dbReference type="Gene3D" id="2.10.70.10">
    <property type="entry name" value="Complement Module, domain 1"/>
    <property type="match status" value="1"/>
</dbReference>
<evidence type="ECO:0000256" key="8">
    <source>
        <dbReference type="SAM" id="MobiDB-lite"/>
    </source>
</evidence>
<sequence length="1003" mass="108898">AVEQDSTIKPGNHAVSDLSSLPPPTPSPLHRVDVLELLKNISLEGVSYRPGPHSSTPAVFFQGQVPPRAFLNAPETFKHVIRSVKKDFTLYTSLKQISSNVGTIFLLTASFPPPSSNGVFSQEHRILEVQSSGRRGELRMFYPAFLSPKSSSSPRGLFLNQLAVETIPLQLADNQWHKLAISVSGSQIQVFLDCQLVHQSVIFPLDFRVLSGQNLTLYVGQQDSHNFLFKGHLQNLHLVSGQNGHILQCPHTPVSCPSCGQFQSLQATVQTLQETFSQQILDLKTKLSQAENRLSQLEECDCPKSCRAPGGLRGQIVCRQPVCPKLNCSDPRPADPENEVCCPTCRENCRLSGELIAHGTSHQPTIKPCVSCSCDDGRLHCHRIEDKCPLLTCSIEEQILEEGKCCKVCKADHCSRGHDCHPSAQCVNGHFHYTCQCPYGFIGDGRSACQDIDECQIVGETPQQHHCTDPNTTCVNTPGSYRCECISGFKAQESSSGEAFTCEPINPCLNEDGDSSNSNTSNTKVECHPNASCTPSGPGQAICECLPGFVGNGTTICEPECEDACENGGLCVSPGVCECLHGFTGAQCQDDINECNLEAEHHGCRAHAECVNQIGWHYCQCLEGYTNYQNPEHGGQLECVDVDECEHGLHTCDSNSQCVNTEGSFKCVCQDESVCTDACVMGGMMYKNGSKWWSDGCQECRCEAGRIHCEAIQCHCQQGVSSSGCCPQCSQMQPCNMKIQDEFQTFKSGDTWTSDCQACECIDGQVDCWDPTLSAKSSERVQFPTSLLNETFLSQTLALTRVLAMNQGLPSCKANCHVGGNMALWRALEEMAIRNLEQAPQPNCVHNSQGIAHGFTWMDTNCTLCLCEILSSLPNHCDQLVRTIPLGLSLTNANVTTPTGFIASSSELAIQILGFLGTNHAYSLPASVLKTEAASRTAVAAASTSTAALASTSSASSILSSCPCVFDHFYHNFASLVSSLLLTLHSSPFLVLPLSSWTCHLSQ</sequence>
<dbReference type="STRING" id="6832.A0A553P7S8"/>
<comment type="caution">
    <text evidence="6">Lacks conserved residue(s) required for the propagation of feature annotation.</text>
</comment>
<feature type="domain" description="EGF-like" evidence="9">
    <location>
        <begin position="558"/>
        <end position="589"/>
    </location>
</feature>
<dbReference type="CDD" id="cd00053">
    <property type="entry name" value="EGF"/>
    <property type="match status" value="1"/>
</dbReference>
<name>A0A553P7S8_TIGCA</name>
<dbReference type="InterPro" id="IPR013320">
    <property type="entry name" value="ConA-like_dom_sf"/>
</dbReference>
<dbReference type="PANTHER" id="PTHR24042">
    <property type="entry name" value="NEL HOMOLOG"/>
    <property type="match status" value="1"/>
</dbReference>
<keyword evidence="5" id="KW-0325">Glycoprotein</keyword>
<keyword evidence="2" id="KW-0732">Signal</keyword>
<dbReference type="PROSITE" id="PS00010">
    <property type="entry name" value="ASX_HYDROXYL"/>
    <property type="match status" value="3"/>
</dbReference>
<evidence type="ECO:0000259" key="9">
    <source>
        <dbReference type="PROSITE" id="PS50026"/>
    </source>
</evidence>
<evidence type="ECO:0000313" key="12">
    <source>
        <dbReference type="Proteomes" id="UP000318571"/>
    </source>
</evidence>
<dbReference type="InterPro" id="IPR000742">
    <property type="entry name" value="EGF"/>
</dbReference>
<feature type="region of interest" description="Disordered" evidence="8">
    <location>
        <begin position="1"/>
        <end position="26"/>
    </location>
</feature>
<evidence type="ECO:0000256" key="3">
    <source>
        <dbReference type="ARBA" id="ARBA00022737"/>
    </source>
</evidence>
<evidence type="ECO:0000256" key="7">
    <source>
        <dbReference type="SAM" id="Coils"/>
    </source>
</evidence>
<feature type="domain" description="EGF-like" evidence="9">
    <location>
        <begin position="641"/>
        <end position="676"/>
    </location>
</feature>
<keyword evidence="1 6" id="KW-0245">EGF-like domain</keyword>
<dbReference type="SMART" id="SM00181">
    <property type="entry name" value="EGF"/>
    <property type="match status" value="6"/>
</dbReference>
<feature type="disulfide bond" evidence="6">
    <location>
        <begin position="561"/>
        <end position="571"/>
    </location>
</feature>
<feature type="non-terminal residue" evidence="11">
    <location>
        <position position="1"/>
    </location>
</feature>
<dbReference type="Proteomes" id="UP000318571">
    <property type="component" value="Chromosome 3"/>
</dbReference>